<reference evidence="1" key="3">
    <citation type="submission" date="2025-09" db="UniProtKB">
        <authorList>
            <consortium name="Ensembl"/>
        </authorList>
    </citation>
    <scope>IDENTIFICATION</scope>
</reference>
<dbReference type="Proteomes" id="UP000265140">
    <property type="component" value="Chromosome 12"/>
</dbReference>
<proteinExistence type="predicted"/>
<reference evidence="1" key="2">
    <citation type="submission" date="2025-08" db="UniProtKB">
        <authorList>
            <consortium name="Ensembl"/>
        </authorList>
    </citation>
    <scope>IDENTIFICATION</scope>
</reference>
<reference evidence="1 2" key="1">
    <citation type="submission" date="2020-02" db="EMBL/GenBank/DDBJ databases">
        <title>Esox lucius (northern pike) genome, fEsoLuc1, primary haplotype.</title>
        <authorList>
            <person name="Myers G."/>
            <person name="Karagic N."/>
            <person name="Meyer A."/>
            <person name="Pippel M."/>
            <person name="Reichard M."/>
            <person name="Winkler S."/>
            <person name="Tracey A."/>
            <person name="Sims Y."/>
            <person name="Howe K."/>
            <person name="Rhie A."/>
            <person name="Formenti G."/>
            <person name="Durbin R."/>
            <person name="Fedrigo O."/>
            <person name="Jarvis E.D."/>
        </authorList>
    </citation>
    <scope>NUCLEOTIDE SEQUENCE [LARGE SCALE GENOMIC DNA]</scope>
</reference>
<dbReference type="Ensembl" id="ENSELUT00000103681.1">
    <property type="protein sequence ID" value="ENSELUP00000094215.1"/>
    <property type="gene ID" value="ENSELUG00000044984.1"/>
</dbReference>
<protein>
    <submittedName>
        <fullName evidence="1">Uncharacterized protein</fullName>
    </submittedName>
</protein>
<dbReference type="AlphaFoldDB" id="A0AAY5L0X7"/>
<accession>A0AAY5L0X7</accession>
<sequence>FPTYSKTPSFLILGTGPKRFFPGGKNECSATRTANVPFWVERLAFPLGRVVKVLCKHSQPRGCRASGAPAYTVPASPPEPGASASWPGYACSDPSPVTWGCQDLHHTGWEVSVKHFTLSTVLIQASHHSATH</sequence>
<evidence type="ECO:0000313" key="2">
    <source>
        <dbReference type="Proteomes" id="UP000265140"/>
    </source>
</evidence>
<organism evidence="1 2">
    <name type="scientific">Esox lucius</name>
    <name type="common">Northern pike</name>
    <dbReference type="NCBI Taxonomy" id="8010"/>
    <lineage>
        <taxon>Eukaryota</taxon>
        <taxon>Metazoa</taxon>
        <taxon>Chordata</taxon>
        <taxon>Craniata</taxon>
        <taxon>Vertebrata</taxon>
        <taxon>Euteleostomi</taxon>
        <taxon>Actinopterygii</taxon>
        <taxon>Neopterygii</taxon>
        <taxon>Teleostei</taxon>
        <taxon>Protacanthopterygii</taxon>
        <taxon>Esociformes</taxon>
        <taxon>Esocidae</taxon>
        <taxon>Esox</taxon>
    </lineage>
</organism>
<name>A0AAY5L0X7_ESOLU</name>
<evidence type="ECO:0000313" key="1">
    <source>
        <dbReference type="Ensembl" id="ENSELUP00000094215.1"/>
    </source>
</evidence>
<keyword evidence="2" id="KW-1185">Reference proteome</keyword>